<name>A0A0V1GUX6_TRIPS</name>
<keyword evidence="2" id="KW-1185">Reference proteome</keyword>
<dbReference type="AlphaFoldDB" id="A0A0V1GUX6"/>
<reference evidence="1 2" key="1">
    <citation type="submission" date="2015-01" db="EMBL/GenBank/DDBJ databases">
        <title>Evolution of Trichinella species and genotypes.</title>
        <authorList>
            <person name="Korhonen P.K."/>
            <person name="Edoardo P."/>
            <person name="Giuseppe L.R."/>
            <person name="Gasser R.B."/>
        </authorList>
    </citation>
    <scope>NUCLEOTIDE SEQUENCE [LARGE SCALE GENOMIC DNA]</scope>
    <source>
        <strain evidence="1">ISS588</strain>
    </source>
</reference>
<organism evidence="1 2">
    <name type="scientific">Trichinella pseudospiralis</name>
    <name type="common">Parasitic roundworm</name>
    <dbReference type="NCBI Taxonomy" id="6337"/>
    <lineage>
        <taxon>Eukaryota</taxon>
        <taxon>Metazoa</taxon>
        <taxon>Ecdysozoa</taxon>
        <taxon>Nematoda</taxon>
        <taxon>Enoplea</taxon>
        <taxon>Dorylaimia</taxon>
        <taxon>Trichinellida</taxon>
        <taxon>Trichinellidae</taxon>
        <taxon>Trichinella</taxon>
    </lineage>
</organism>
<dbReference type="Proteomes" id="UP000054805">
    <property type="component" value="Unassembled WGS sequence"/>
</dbReference>
<comment type="caution">
    <text evidence="1">The sequence shown here is derived from an EMBL/GenBank/DDBJ whole genome shotgun (WGS) entry which is preliminary data.</text>
</comment>
<proteinExistence type="predicted"/>
<gene>
    <name evidence="1" type="ORF">T4B_168</name>
</gene>
<protein>
    <submittedName>
        <fullName evidence="1">Uncharacterized protein</fullName>
    </submittedName>
</protein>
<dbReference type="EMBL" id="JYDS01000591">
    <property type="protein sequence ID" value="KRZ02065.1"/>
    <property type="molecule type" value="Genomic_DNA"/>
</dbReference>
<accession>A0A0V1GUX6</accession>
<evidence type="ECO:0000313" key="1">
    <source>
        <dbReference type="EMBL" id="KRZ02065.1"/>
    </source>
</evidence>
<sequence>MIGQAAADRIKCWVIRRLQQEPRTNSLNEGGSVAERVREKSCQCRSEHGKIEEGRFRQTMCDCSGGGRCANGKRGVRQITAAWLSESVQSCWRHNCGDPDKMAKTLGVLEGRKQHWSKKSEKSWEILGIAGQYCMQFVGGDTWQRSGHMYIIARHLNGILQNFKDGNRTRPDKEIGF</sequence>
<evidence type="ECO:0000313" key="2">
    <source>
        <dbReference type="Proteomes" id="UP000054805"/>
    </source>
</evidence>